<sequence length="206" mass="23828">MRLAFFYVVILMVFGQGVFAQKFSYNPEGMVGHRSYFYTHTFNYQISDKVKLQNLILFDTEYDNDKHNILFMRNTLAYQFSKHFTLNTSIGIKNPGKFASMLLQYQVSGKEVLFSYAVGTTYQAGFTLEQSLLFEYTPQLTDKVKGLFRVSAVGNVNAEEYTRGFQHIRLGVKYEEYSFGVAVNLEQFNNSWKHLENVGVFAKINL</sequence>
<dbReference type="Proteomes" id="UP000069030">
    <property type="component" value="Chromosome"/>
</dbReference>
<name>A0A0S7EJV4_9FLAO</name>
<dbReference type="EMBL" id="CP013690">
    <property type="protein sequence ID" value="ALU27673.1"/>
    <property type="molecule type" value="Genomic_DNA"/>
</dbReference>
<dbReference type="eggNOG" id="ENOG5032RBB">
    <property type="taxonomic scope" value="Bacteria"/>
</dbReference>
<organism evidence="1 2">
    <name type="scientific">Myroides odoratimimus</name>
    <dbReference type="NCBI Taxonomy" id="76832"/>
    <lineage>
        <taxon>Bacteria</taxon>
        <taxon>Pseudomonadati</taxon>
        <taxon>Bacteroidota</taxon>
        <taxon>Flavobacteriia</taxon>
        <taxon>Flavobacteriales</taxon>
        <taxon>Flavobacteriaceae</taxon>
        <taxon>Myroides</taxon>
    </lineage>
</organism>
<dbReference type="AlphaFoldDB" id="A0A0S7EJV4"/>
<dbReference type="RefSeq" id="WP_006258429.1">
    <property type="nucleotide sequence ID" value="NZ_BCMQ01000019.1"/>
</dbReference>
<evidence type="ECO:0000313" key="2">
    <source>
        <dbReference type="Proteomes" id="UP000069030"/>
    </source>
</evidence>
<reference evidence="1 2" key="1">
    <citation type="journal article" date="2016" name="J. Zhejiang Univ. Sci. B">
        <title>Antibiotic resistance mechanisms of Myroides sp.</title>
        <authorList>
            <person name="Hu S."/>
            <person name="Yuan S."/>
            <person name="Qu H."/>
            <person name="Jiang T."/>
            <person name="Zhou Y."/>
            <person name="Wang M."/>
            <person name="Ming D."/>
        </authorList>
    </citation>
    <scope>NUCLEOTIDE SEQUENCE [LARGE SCALE GENOMIC DNA]</scope>
    <source>
        <strain evidence="1 2">PR63039</strain>
    </source>
</reference>
<dbReference type="GeneID" id="66976574"/>
<dbReference type="KEGG" id="mod:AS202_16625"/>
<protein>
    <submittedName>
        <fullName evidence="1">Uncharacterized protein</fullName>
    </submittedName>
</protein>
<evidence type="ECO:0000313" key="1">
    <source>
        <dbReference type="EMBL" id="ALU27673.1"/>
    </source>
</evidence>
<accession>A0A0S7EJV4</accession>
<proteinExistence type="predicted"/>
<gene>
    <name evidence="1" type="ORF">AS202_16625</name>
</gene>